<dbReference type="eggNOG" id="COG2203">
    <property type="taxonomic scope" value="Bacteria"/>
</dbReference>
<comment type="caution">
    <text evidence="2">The sequence shown here is derived from an EMBL/GenBank/DDBJ whole genome shotgun (WGS) entry which is preliminary data.</text>
</comment>
<protein>
    <submittedName>
        <fullName evidence="2">Putative GAF sensor protein</fullName>
    </submittedName>
</protein>
<dbReference type="SUPFAM" id="SSF55781">
    <property type="entry name" value="GAF domain-like"/>
    <property type="match status" value="1"/>
</dbReference>
<organism evidence="2 3">
    <name type="scientific">Mycolicibacterium vaccae ATCC 25954</name>
    <dbReference type="NCBI Taxonomy" id="1194972"/>
    <lineage>
        <taxon>Bacteria</taxon>
        <taxon>Bacillati</taxon>
        <taxon>Actinomycetota</taxon>
        <taxon>Actinomycetes</taxon>
        <taxon>Mycobacteriales</taxon>
        <taxon>Mycobacteriaceae</taxon>
        <taxon>Mycolicibacterium</taxon>
    </lineage>
</organism>
<evidence type="ECO:0000313" key="3">
    <source>
        <dbReference type="Proteomes" id="UP000006072"/>
    </source>
</evidence>
<dbReference type="PATRIC" id="fig|1194972.3.peg.2121"/>
<reference evidence="2 3" key="1">
    <citation type="journal article" date="2012" name="J. Bacteriol.">
        <title>Complete Genome Sequence of Mycobacterium vaccae Type Strain ATCC 25954.</title>
        <authorList>
            <person name="Ho Y.S."/>
            <person name="Adroub S.A."/>
            <person name="Abadi M."/>
            <person name="Al Alwan B."/>
            <person name="Alkhateeb R."/>
            <person name="Gao G."/>
            <person name="Ragab A."/>
            <person name="Ali S."/>
            <person name="van Soolingen D."/>
            <person name="Bitter W."/>
            <person name="Pain A."/>
            <person name="Abdallah A.M."/>
        </authorList>
    </citation>
    <scope>NUCLEOTIDE SEQUENCE [LARGE SCALE GENOMIC DNA]</scope>
    <source>
        <strain evidence="2 3">ATCC 25954</strain>
    </source>
</reference>
<dbReference type="SMART" id="SM00065">
    <property type="entry name" value="GAF"/>
    <property type="match status" value="1"/>
</dbReference>
<name>K0VFS4_MYCVA</name>
<dbReference type="PANTHER" id="PTHR43102:SF2">
    <property type="entry name" value="GAF DOMAIN-CONTAINING PROTEIN"/>
    <property type="match status" value="1"/>
</dbReference>
<sequence length="233" mass="24876">MPGFDAWMSDVLCAEAAAAGETVDQFVGRAVAARMAVERARRGEQGLPELVDRMHAAGLQTPGPATAGTRSAINDPQRLQALYDSGMLNTERAHSLDRVVEMVTAAVAVPGAAVTLVDRDTQYVCSAVGLTGELEINRKGPVRGSLGAEVVVSDEPLIVDDARGEPLLRDHYTVRDGTVVAYAGFPLKDGSGHTIGTLSAWDPHPRRWTSGHVQLLEDFVAMIRARIFGISPH</sequence>
<dbReference type="InterPro" id="IPR029016">
    <property type="entry name" value="GAF-like_dom_sf"/>
</dbReference>
<evidence type="ECO:0000259" key="1">
    <source>
        <dbReference type="SMART" id="SM00065"/>
    </source>
</evidence>
<dbReference type="PANTHER" id="PTHR43102">
    <property type="entry name" value="SLR1143 PROTEIN"/>
    <property type="match status" value="1"/>
</dbReference>
<dbReference type="Pfam" id="PF01590">
    <property type="entry name" value="GAF"/>
    <property type="match status" value="1"/>
</dbReference>
<gene>
    <name evidence="2" type="ORF">MVAC_10592</name>
</gene>
<dbReference type="EMBL" id="ALQA01000018">
    <property type="protein sequence ID" value="EJZ09929.1"/>
    <property type="molecule type" value="Genomic_DNA"/>
</dbReference>
<dbReference type="HOGENOM" id="CLU_102942_0_0_11"/>
<keyword evidence="3" id="KW-1185">Reference proteome</keyword>
<dbReference type="InterPro" id="IPR003018">
    <property type="entry name" value="GAF"/>
</dbReference>
<dbReference type="Gene3D" id="3.30.450.40">
    <property type="match status" value="1"/>
</dbReference>
<evidence type="ECO:0000313" key="2">
    <source>
        <dbReference type="EMBL" id="EJZ09929.1"/>
    </source>
</evidence>
<accession>K0VFS4</accession>
<proteinExistence type="predicted"/>
<dbReference type="AlphaFoldDB" id="K0VFS4"/>
<feature type="domain" description="GAF" evidence="1">
    <location>
        <begin position="91"/>
        <end position="232"/>
    </location>
</feature>
<dbReference type="Proteomes" id="UP000006072">
    <property type="component" value="Unassembled WGS sequence"/>
</dbReference>